<dbReference type="Pfam" id="PF20256">
    <property type="entry name" value="MoCoBD_2"/>
    <property type="match status" value="1"/>
</dbReference>
<dbReference type="RefSeq" id="WP_198882784.1">
    <property type="nucleotide sequence ID" value="NZ_JAEKJA010000011.1"/>
</dbReference>
<dbReference type="AlphaFoldDB" id="A0A934IQR2"/>
<dbReference type="InterPro" id="IPR016208">
    <property type="entry name" value="Ald_Oxase/xanthine_DH-like"/>
</dbReference>
<dbReference type="InterPro" id="IPR037165">
    <property type="entry name" value="AldOxase/xan_DH_Mopterin-bd_sf"/>
</dbReference>
<comment type="caution">
    <text evidence="4">The sequence shown here is derived from an EMBL/GenBank/DDBJ whole genome shotgun (WGS) entry which is preliminary data.</text>
</comment>
<organism evidence="4 5">
    <name type="scientific">Acuticoccus mangrovi</name>
    <dbReference type="NCBI Taxonomy" id="2796142"/>
    <lineage>
        <taxon>Bacteria</taxon>
        <taxon>Pseudomonadati</taxon>
        <taxon>Pseudomonadota</taxon>
        <taxon>Alphaproteobacteria</taxon>
        <taxon>Hyphomicrobiales</taxon>
        <taxon>Amorphaceae</taxon>
        <taxon>Acuticoccus</taxon>
    </lineage>
</organism>
<evidence type="ECO:0000313" key="5">
    <source>
        <dbReference type="Proteomes" id="UP000609531"/>
    </source>
</evidence>
<dbReference type="SMART" id="SM01008">
    <property type="entry name" value="Ald_Xan_dh_C"/>
    <property type="match status" value="1"/>
</dbReference>
<dbReference type="PANTHER" id="PTHR11908">
    <property type="entry name" value="XANTHINE DEHYDROGENASE"/>
    <property type="match status" value="1"/>
</dbReference>
<protein>
    <submittedName>
        <fullName evidence="4">Xanthine dehydrogenase family protein</fullName>
    </submittedName>
</protein>
<gene>
    <name evidence="4" type="ORF">JCR33_14370</name>
</gene>
<proteinExistence type="predicted"/>
<evidence type="ECO:0000256" key="2">
    <source>
        <dbReference type="ARBA" id="ARBA00023002"/>
    </source>
</evidence>
<dbReference type="Gene3D" id="3.90.1170.50">
    <property type="entry name" value="Aldehyde oxidase/xanthine dehydrogenase, a/b hammerhead"/>
    <property type="match status" value="1"/>
</dbReference>
<dbReference type="Pfam" id="PF02738">
    <property type="entry name" value="MoCoBD_1"/>
    <property type="match status" value="1"/>
</dbReference>
<dbReference type="InterPro" id="IPR046867">
    <property type="entry name" value="AldOxase/xan_DH_MoCoBD2"/>
</dbReference>
<name>A0A934IQR2_9HYPH</name>
<dbReference type="GO" id="GO:0005506">
    <property type="term" value="F:iron ion binding"/>
    <property type="evidence" value="ECO:0007669"/>
    <property type="project" value="InterPro"/>
</dbReference>
<evidence type="ECO:0000313" key="4">
    <source>
        <dbReference type="EMBL" id="MBJ3776888.1"/>
    </source>
</evidence>
<dbReference type="EMBL" id="JAEKJA010000011">
    <property type="protein sequence ID" value="MBJ3776888.1"/>
    <property type="molecule type" value="Genomic_DNA"/>
</dbReference>
<dbReference type="Proteomes" id="UP000609531">
    <property type="component" value="Unassembled WGS sequence"/>
</dbReference>
<keyword evidence="1" id="KW-0500">Molybdenum</keyword>
<dbReference type="PANTHER" id="PTHR11908:SF132">
    <property type="entry name" value="ALDEHYDE OXIDASE 1-RELATED"/>
    <property type="match status" value="1"/>
</dbReference>
<dbReference type="InterPro" id="IPR008274">
    <property type="entry name" value="AldOxase/xan_DH_MoCoBD1"/>
</dbReference>
<dbReference type="InterPro" id="IPR036856">
    <property type="entry name" value="Ald_Oxase/Xan_DH_a/b_sf"/>
</dbReference>
<dbReference type="SUPFAM" id="SSF56003">
    <property type="entry name" value="Molybdenum cofactor-binding domain"/>
    <property type="match status" value="1"/>
</dbReference>
<dbReference type="SUPFAM" id="SSF54665">
    <property type="entry name" value="CO dehydrogenase molybdoprotein N-domain-like"/>
    <property type="match status" value="1"/>
</dbReference>
<dbReference type="GO" id="GO:0016491">
    <property type="term" value="F:oxidoreductase activity"/>
    <property type="evidence" value="ECO:0007669"/>
    <property type="project" value="UniProtKB-KW"/>
</dbReference>
<accession>A0A934IQR2</accession>
<dbReference type="InterPro" id="IPR000674">
    <property type="entry name" value="Ald_Oxase/Xan_DH_a/b"/>
</dbReference>
<sequence length="783" mass="81938">MNDFGALKFGIGARATRLEDQRFVTGAGRYGDDIRLPGETFAEFVMSPAPAGRIRAIDTEAAKAMPGVLGVFTMADLDTDGVGDIPALTMGVAPLFRPDGTRATTPPRPPLAREEVRFVGDTVAMVVAESRAAARDAVEAVTVEIDEAPFVLDLMEAEGGPAVWPHLPDNLAYLWREGDAAAVDAAIEAADHVATVTVPFARLAMVPMEPRSAVAVYEDERYVLHCGTQNPHIVRQMLAENVFKVPLEAVRVTTPDMGGGFGMRSTVFPEMVAVTWAAKRLGRPVKWTGRRSDAFLADDMGRDVTMTAELALAADGTFQALRVKSVATLGAYVSMFGPVPTFANLGGLASVYRTPAISAEVRTVYTHTTPIAPYRGAGRPEAIAVMELAIDGAAREFGFDRMALRRKNMIRPDEMPFQTGLSYNYDSGDFPAVMARAEALADVAGFPARKAAAAAEGRLLGLGVVMAIEASAGLLDEEVEVAIDADGHATIRAGSINHGQGHETTLRQIVADRLPIAADAMTFSQGDTNVIPYGNGTFGSRTAVLAGSATLGAVDGVVARAKEIAAHLMSAEADAVDFDGERFTLRESNQIRTFAEVAAAAHDPAQLPPGAAPGLAATVRFGSPDGPTFPNGCHVCEISIDTGTAMLTVERYVAVCDIGTVINPTIVEGQIHGGVVQGLGEVIGEVMIYDDATGGPVTGSFMDYAMPRAEDVPEIVVELAPSPTPKNPLGAKGCGEAGTVGGLTAGLAAVADALADLGITAITMPATPGTLWRILDEAKAACP</sequence>
<reference evidence="4" key="1">
    <citation type="submission" date="2020-12" db="EMBL/GenBank/DDBJ databases">
        <title>Bacterial taxonomy.</title>
        <authorList>
            <person name="Pan X."/>
        </authorList>
    </citation>
    <scope>NUCLEOTIDE SEQUENCE</scope>
    <source>
        <strain evidence="4">B2012</strain>
    </source>
</reference>
<evidence type="ECO:0000259" key="3">
    <source>
        <dbReference type="SMART" id="SM01008"/>
    </source>
</evidence>
<evidence type="ECO:0000256" key="1">
    <source>
        <dbReference type="ARBA" id="ARBA00022505"/>
    </source>
</evidence>
<keyword evidence="5" id="KW-1185">Reference proteome</keyword>
<keyword evidence="2" id="KW-0560">Oxidoreductase</keyword>
<feature type="domain" description="Aldehyde oxidase/xanthine dehydrogenase a/b hammerhead" evidence="3">
    <location>
        <begin position="25"/>
        <end position="149"/>
    </location>
</feature>
<dbReference type="Gene3D" id="3.30.365.10">
    <property type="entry name" value="Aldehyde oxidase/xanthine dehydrogenase, molybdopterin binding domain"/>
    <property type="match status" value="4"/>
</dbReference>
<dbReference type="Pfam" id="PF01315">
    <property type="entry name" value="Ald_Xan_dh_C"/>
    <property type="match status" value="1"/>
</dbReference>